<name>A0A7R6SRM2_9GAMM</name>
<organism evidence="3 4">
    <name type="scientific">Amphritea japonica ATCC BAA-1530</name>
    <dbReference type="NCBI Taxonomy" id="1278309"/>
    <lineage>
        <taxon>Bacteria</taxon>
        <taxon>Pseudomonadati</taxon>
        <taxon>Pseudomonadota</taxon>
        <taxon>Gammaproteobacteria</taxon>
        <taxon>Oceanospirillales</taxon>
        <taxon>Oceanospirillaceae</taxon>
        <taxon>Amphritea</taxon>
    </lineage>
</organism>
<protein>
    <submittedName>
        <fullName evidence="3">Isochorismatase</fullName>
        <ecNumber evidence="3">3.3.2.1</ecNumber>
    </submittedName>
</protein>
<dbReference type="EC" id="3.3.2.1" evidence="3"/>
<dbReference type="CDD" id="cd01014">
    <property type="entry name" value="nicotinamidase_related"/>
    <property type="match status" value="1"/>
</dbReference>
<dbReference type="Gene3D" id="3.40.50.850">
    <property type="entry name" value="Isochorismatase-like"/>
    <property type="match status" value="1"/>
</dbReference>
<proteinExistence type="predicted"/>
<dbReference type="Proteomes" id="UP000595663">
    <property type="component" value="Chromosome"/>
</dbReference>
<evidence type="ECO:0000313" key="3">
    <source>
        <dbReference type="EMBL" id="BBB25315.1"/>
    </source>
</evidence>
<keyword evidence="1 3" id="KW-0378">Hydrolase</keyword>
<dbReference type="EMBL" id="AP014545">
    <property type="protein sequence ID" value="BBB25315.1"/>
    <property type="molecule type" value="Genomic_DNA"/>
</dbReference>
<dbReference type="AlphaFoldDB" id="A0A7R6SRM2"/>
<keyword evidence="4" id="KW-1185">Reference proteome</keyword>
<dbReference type="Pfam" id="PF00857">
    <property type="entry name" value="Isochorismatase"/>
    <property type="match status" value="1"/>
</dbReference>
<sequence>MIRLIIAISTDADRREIDMTQPQTALLLIDFQNDYFPNGKWELENIQSAAENGAKLLAVFREQNRPIVHVRHEFKSDDAPFFLPGSEGAKIHASVAAQGNEAIVLKHSANSFKETSLKEILDTLKVENLIIAGAMSHMCIDAGARAAADLGYNVIIAQDACATRAQEFNGVTVPAEQVHASFMAALAFAYARVENTHVLLSELV</sequence>
<dbReference type="PANTHER" id="PTHR43540:SF1">
    <property type="entry name" value="ISOCHORISMATASE HYDROLASE"/>
    <property type="match status" value="1"/>
</dbReference>
<dbReference type="InterPro" id="IPR050272">
    <property type="entry name" value="Isochorismatase-like_hydrls"/>
</dbReference>
<gene>
    <name evidence="3" type="ORF">AMJAP_0716</name>
</gene>
<dbReference type="GO" id="GO:0008908">
    <property type="term" value="F:isochorismatase activity"/>
    <property type="evidence" value="ECO:0007669"/>
    <property type="project" value="UniProtKB-EC"/>
</dbReference>
<accession>A0A7R6SRM2</accession>
<evidence type="ECO:0000256" key="1">
    <source>
        <dbReference type="ARBA" id="ARBA00022801"/>
    </source>
</evidence>
<evidence type="ECO:0000313" key="4">
    <source>
        <dbReference type="Proteomes" id="UP000595663"/>
    </source>
</evidence>
<dbReference type="PANTHER" id="PTHR43540">
    <property type="entry name" value="PEROXYUREIDOACRYLATE/UREIDOACRYLATE AMIDOHYDROLASE-RELATED"/>
    <property type="match status" value="1"/>
</dbReference>
<dbReference type="InterPro" id="IPR000868">
    <property type="entry name" value="Isochorismatase-like_dom"/>
</dbReference>
<evidence type="ECO:0000259" key="2">
    <source>
        <dbReference type="Pfam" id="PF00857"/>
    </source>
</evidence>
<dbReference type="KEGG" id="ajp:AMJAP_0716"/>
<reference evidence="3 4" key="1">
    <citation type="journal article" date="2008" name="Int. J. Syst. Evol. Microbiol.">
        <title>Amphritea japonica sp. nov. and Amphritea balenae sp. nov., isolated from the sediment adjacent to sperm whale carcasses off Kagoshima, Japan.</title>
        <authorList>
            <person name="Miyazaki M."/>
            <person name="Nogi Y."/>
            <person name="Fujiwara Y."/>
            <person name="Kawato M."/>
            <person name="Nagahama T."/>
            <person name="Kubokawa K."/>
            <person name="Horikoshi K."/>
        </authorList>
    </citation>
    <scope>NUCLEOTIDE SEQUENCE [LARGE SCALE GENOMIC DNA]</scope>
    <source>
        <strain evidence="3 4">ATCC BAA-1530</strain>
    </source>
</reference>
<dbReference type="InterPro" id="IPR036380">
    <property type="entry name" value="Isochorismatase-like_sf"/>
</dbReference>
<dbReference type="SUPFAM" id="SSF52499">
    <property type="entry name" value="Isochorismatase-like hydrolases"/>
    <property type="match status" value="1"/>
</dbReference>
<feature type="domain" description="Isochorismatase-like" evidence="2">
    <location>
        <begin position="24"/>
        <end position="167"/>
    </location>
</feature>